<dbReference type="RefSeq" id="WP_207932058.1">
    <property type="nucleotide sequence ID" value="NZ_CP062222.1"/>
</dbReference>
<keyword evidence="4" id="KW-1185">Reference proteome</keyword>
<dbReference type="KEGG" id="bgoe:IFJ75_07980"/>
<dbReference type="InterPro" id="IPR030972">
    <property type="entry name" value="UrcA_uranyl"/>
</dbReference>
<feature type="region of interest" description="Disordered" evidence="1">
    <location>
        <begin position="109"/>
        <end position="138"/>
    </location>
</feature>
<dbReference type="AlphaFoldDB" id="A0A975C5E3"/>
<reference evidence="3" key="1">
    <citation type="submission" date="2020-09" db="EMBL/GenBank/DDBJ databases">
        <title>Brevundimonas sp. LVF2 isolated from a puddle in Goettingen, Germany.</title>
        <authorList>
            <person name="Friedrich I."/>
            <person name="Klassen A."/>
            <person name="Hannes N."/>
            <person name="Schneider D."/>
            <person name="Hertel R."/>
            <person name="Daniel R."/>
        </authorList>
    </citation>
    <scope>NUCLEOTIDE SEQUENCE</scope>
    <source>
        <strain evidence="3">LVF2</strain>
    </source>
</reference>
<feature type="signal peptide" evidence="2">
    <location>
        <begin position="1"/>
        <end position="21"/>
    </location>
</feature>
<evidence type="ECO:0000256" key="2">
    <source>
        <dbReference type="SAM" id="SignalP"/>
    </source>
</evidence>
<protein>
    <submittedName>
        <fullName evidence="3">UrcA family protein</fullName>
    </submittedName>
</protein>
<evidence type="ECO:0000313" key="4">
    <source>
        <dbReference type="Proteomes" id="UP000663918"/>
    </source>
</evidence>
<dbReference type="PROSITE" id="PS51257">
    <property type="entry name" value="PROKAR_LIPOPROTEIN"/>
    <property type="match status" value="1"/>
</dbReference>
<name>A0A975C5E3_9CAUL</name>
<proteinExistence type="predicted"/>
<keyword evidence="2" id="KW-0732">Signal</keyword>
<evidence type="ECO:0000256" key="1">
    <source>
        <dbReference type="SAM" id="MobiDB-lite"/>
    </source>
</evidence>
<organism evidence="3 4">
    <name type="scientific">Brevundimonas goettingensis</name>
    <dbReference type="NCBI Taxonomy" id="2774190"/>
    <lineage>
        <taxon>Bacteria</taxon>
        <taxon>Pseudomonadati</taxon>
        <taxon>Pseudomonadota</taxon>
        <taxon>Alphaproteobacteria</taxon>
        <taxon>Caulobacterales</taxon>
        <taxon>Caulobacteraceae</taxon>
        <taxon>Brevundimonas</taxon>
    </lineage>
</organism>
<sequence length="138" mass="15119">MRPVAIACGLLLAACSTTALARTAAEPQARFRYGDLNLREAGDRQILVARVDHAAADFCRRHSAVVTPYHRRNDPRYCVASIRVQLMWAMPIPVRQAYDSGWERRPVGRFATPGAHRPSPGPTAVPSMINGDNGDAPE</sequence>
<gene>
    <name evidence="3" type="ORF">IFJ75_07980</name>
</gene>
<feature type="chain" id="PRO_5036895034" evidence="2">
    <location>
        <begin position="22"/>
        <end position="138"/>
    </location>
</feature>
<accession>A0A975C5E3</accession>
<evidence type="ECO:0000313" key="3">
    <source>
        <dbReference type="EMBL" id="QTC92779.1"/>
    </source>
</evidence>
<dbReference type="Proteomes" id="UP000663918">
    <property type="component" value="Chromosome"/>
</dbReference>
<dbReference type="EMBL" id="CP062222">
    <property type="protein sequence ID" value="QTC92779.1"/>
    <property type="molecule type" value="Genomic_DNA"/>
</dbReference>
<dbReference type="NCBIfam" id="TIGR04433">
    <property type="entry name" value="UrcA_uranyl"/>
    <property type="match status" value="1"/>
</dbReference>